<dbReference type="InterPro" id="IPR002818">
    <property type="entry name" value="DJ-1/PfpI"/>
</dbReference>
<dbReference type="InterPro" id="IPR052158">
    <property type="entry name" value="INH-QAR"/>
</dbReference>
<sequence>MIPVPDELKAKAPEISFHWVTETGGSTELSSNLPVQATDSFETCPTLDIVLLGAYRTGFVPSASELAFVAASYETCTAFITICAGMIPAQLAGVLAGKTATAPRPIVPELKNHDPRTTWVENKRVVRDGKLWTSGALLNGQDLMREFLRTYWPELAERPVRVGGVPDRAVEYDSSDRLFA</sequence>
<dbReference type="InterPro" id="IPR029062">
    <property type="entry name" value="Class_I_gatase-like"/>
</dbReference>
<name>A0A9P4W6F5_CURKU</name>
<dbReference type="PANTHER" id="PTHR43130:SF7">
    <property type="entry name" value="DJ-1_PFPI DOMAIN-CONTAINING PROTEIN"/>
    <property type="match status" value="1"/>
</dbReference>
<dbReference type="Proteomes" id="UP000801428">
    <property type="component" value="Unassembled WGS sequence"/>
</dbReference>
<dbReference type="AlphaFoldDB" id="A0A9P4W6F5"/>
<evidence type="ECO:0000313" key="2">
    <source>
        <dbReference type="EMBL" id="KAF2992988.1"/>
    </source>
</evidence>
<proteinExistence type="predicted"/>
<dbReference type="Gene3D" id="3.40.50.880">
    <property type="match status" value="1"/>
</dbReference>
<reference evidence="2" key="1">
    <citation type="submission" date="2019-04" db="EMBL/GenBank/DDBJ databases">
        <title>Sequencing of skin fungus with MAO and IRED activity.</title>
        <authorList>
            <person name="Marsaioli A.J."/>
            <person name="Bonatto J.M.C."/>
            <person name="Reis Junior O."/>
        </authorList>
    </citation>
    <scope>NUCLEOTIDE SEQUENCE</scope>
    <source>
        <strain evidence="2">30M1</strain>
    </source>
</reference>
<evidence type="ECO:0000313" key="3">
    <source>
        <dbReference type="Proteomes" id="UP000801428"/>
    </source>
</evidence>
<organism evidence="2 3">
    <name type="scientific">Curvularia kusanoi</name>
    <name type="common">Cochliobolus kusanoi</name>
    <dbReference type="NCBI Taxonomy" id="90978"/>
    <lineage>
        <taxon>Eukaryota</taxon>
        <taxon>Fungi</taxon>
        <taxon>Dikarya</taxon>
        <taxon>Ascomycota</taxon>
        <taxon>Pezizomycotina</taxon>
        <taxon>Dothideomycetes</taxon>
        <taxon>Pleosporomycetidae</taxon>
        <taxon>Pleosporales</taxon>
        <taxon>Pleosporineae</taxon>
        <taxon>Pleosporaceae</taxon>
        <taxon>Curvularia</taxon>
    </lineage>
</organism>
<dbReference type="SUPFAM" id="SSF52317">
    <property type="entry name" value="Class I glutamine amidotransferase-like"/>
    <property type="match status" value="1"/>
</dbReference>
<feature type="domain" description="DJ-1/PfpI" evidence="1">
    <location>
        <begin position="63"/>
        <end position="149"/>
    </location>
</feature>
<gene>
    <name evidence="2" type="ORF">E8E13_000614</name>
</gene>
<dbReference type="EMBL" id="SWKU01000064">
    <property type="protein sequence ID" value="KAF2992988.1"/>
    <property type="molecule type" value="Genomic_DNA"/>
</dbReference>
<keyword evidence="3" id="KW-1185">Reference proteome</keyword>
<protein>
    <recommendedName>
        <fullName evidence="1">DJ-1/PfpI domain-containing protein</fullName>
    </recommendedName>
</protein>
<dbReference type="Pfam" id="PF01965">
    <property type="entry name" value="DJ-1_PfpI"/>
    <property type="match status" value="1"/>
</dbReference>
<dbReference type="OrthoDB" id="543156at2759"/>
<comment type="caution">
    <text evidence="2">The sequence shown here is derived from an EMBL/GenBank/DDBJ whole genome shotgun (WGS) entry which is preliminary data.</text>
</comment>
<dbReference type="PANTHER" id="PTHR43130">
    <property type="entry name" value="ARAC-FAMILY TRANSCRIPTIONAL REGULATOR"/>
    <property type="match status" value="1"/>
</dbReference>
<accession>A0A9P4W6F5</accession>
<evidence type="ECO:0000259" key="1">
    <source>
        <dbReference type="Pfam" id="PF01965"/>
    </source>
</evidence>